<dbReference type="GO" id="GO:0046872">
    <property type="term" value="F:metal ion binding"/>
    <property type="evidence" value="ECO:0007669"/>
    <property type="project" value="InterPro"/>
</dbReference>
<evidence type="ECO:0000256" key="1">
    <source>
        <dbReference type="ARBA" id="ARBA00023002"/>
    </source>
</evidence>
<dbReference type="AlphaFoldDB" id="A0A9P7SUK7"/>
<feature type="compositionally biased region" description="Polar residues" evidence="2">
    <location>
        <begin position="93"/>
        <end position="106"/>
    </location>
</feature>
<keyword evidence="5" id="KW-1185">Reference proteome</keyword>
<dbReference type="Proteomes" id="UP000748025">
    <property type="component" value="Unassembled WGS sequence"/>
</dbReference>
<dbReference type="GO" id="GO:0016491">
    <property type="term" value="F:oxidoreductase activity"/>
    <property type="evidence" value="ECO:0007669"/>
    <property type="project" value="UniProtKB-KW"/>
</dbReference>
<name>A0A9P7SUK7_9HYPO</name>
<dbReference type="EMBL" id="SRPW01003021">
    <property type="protein sequence ID" value="KAG5988775.1"/>
    <property type="molecule type" value="Genomic_DNA"/>
</dbReference>
<gene>
    <name evidence="4" type="ORF">E4U43_004630</name>
</gene>
<feature type="region of interest" description="Disordered" evidence="2">
    <location>
        <begin position="78"/>
        <end position="110"/>
    </location>
</feature>
<dbReference type="Pfam" id="PF00465">
    <property type="entry name" value="Fe-ADH"/>
    <property type="match status" value="1"/>
</dbReference>
<feature type="region of interest" description="Disordered" evidence="2">
    <location>
        <begin position="240"/>
        <end position="287"/>
    </location>
</feature>
<reference evidence="4" key="1">
    <citation type="journal article" date="2020" name="bioRxiv">
        <title>Whole genome comparisons of ergot fungi reveals the divergence and evolution of species within the genus Claviceps are the result of varying mechanisms driving genome evolution and host range expansion.</title>
        <authorList>
            <person name="Wyka S.A."/>
            <person name="Mondo S.J."/>
            <person name="Liu M."/>
            <person name="Dettman J."/>
            <person name="Nalam V."/>
            <person name="Broders K.D."/>
        </authorList>
    </citation>
    <scope>NUCLEOTIDE SEQUENCE</scope>
    <source>
        <strain evidence="4">CCC 602</strain>
    </source>
</reference>
<dbReference type="Gene3D" id="3.40.50.1970">
    <property type="match status" value="1"/>
</dbReference>
<feature type="compositionally biased region" description="Low complexity" evidence="2">
    <location>
        <begin position="246"/>
        <end position="257"/>
    </location>
</feature>
<sequence length="343" mass="36099">MNTATNPCSAGDFISTQPLITTTPSPLTASSWSCQLPSEGAEIVGSGSVSATAASAASAASAAAAAAAAAAVVGRRKSSSSNASGCKSRKSLVGTSSLSTKSTPTEESLWDPPVPRIVYGPGKICRLPTELGRLRVSAPLIVSSPSRISLARRIQRLIPNLNSRILDSAVVSVPAHIVDDAVSRIDDRDVVISVGGASAVGLAKAIGHRKSIPHVCIPTTYSGSEMMPLLLDACPARHNTMNQHTSRNMSRNSSRSGSKSDKSHRRHRERGSSSCHNRRGSSTTSFRDPRVLPSVVIYDEDLTTSVPKRLSAPSDEIALARSVEIRQGDDETSQWSYLHLPGV</sequence>
<proteinExistence type="predicted"/>
<feature type="domain" description="Alcohol dehydrogenase iron-type/glycerol dehydrogenase GldA" evidence="3">
    <location>
        <begin position="115"/>
        <end position="229"/>
    </location>
</feature>
<evidence type="ECO:0000259" key="3">
    <source>
        <dbReference type="Pfam" id="PF00465"/>
    </source>
</evidence>
<evidence type="ECO:0000313" key="4">
    <source>
        <dbReference type="EMBL" id="KAG5988775.1"/>
    </source>
</evidence>
<comment type="caution">
    <text evidence="4">The sequence shown here is derived from an EMBL/GenBank/DDBJ whole genome shotgun (WGS) entry which is preliminary data.</text>
</comment>
<dbReference type="InterPro" id="IPR001670">
    <property type="entry name" value="ADH_Fe/GldA"/>
</dbReference>
<dbReference type="OrthoDB" id="3360544at2759"/>
<dbReference type="SUPFAM" id="SSF56796">
    <property type="entry name" value="Dehydroquinate synthase-like"/>
    <property type="match status" value="1"/>
</dbReference>
<evidence type="ECO:0000313" key="5">
    <source>
        <dbReference type="Proteomes" id="UP000748025"/>
    </source>
</evidence>
<evidence type="ECO:0000256" key="2">
    <source>
        <dbReference type="SAM" id="MobiDB-lite"/>
    </source>
</evidence>
<organism evidence="4 5">
    <name type="scientific">Claviceps pusilla</name>
    <dbReference type="NCBI Taxonomy" id="123648"/>
    <lineage>
        <taxon>Eukaryota</taxon>
        <taxon>Fungi</taxon>
        <taxon>Dikarya</taxon>
        <taxon>Ascomycota</taxon>
        <taxon>Pezizomycotina</taxon>
        <taxon>Sordariomycetes</taxon>
        <taxon>Hypocreomycetidae</taxon>
        <taxon>Hypocreales</taxon>
        <taxon>Clavicipitaceae</taxon>
        <taxon>Claviceps</taxon>
    </lineage>
</organism>
<keyword evidence="1" id="KW-0560">Oxidoreductase</keyword>
<protein>
    <recommendedName>
        <fullName evidence="3">Alcohol dehydrogenase iron-type/glycerol dehydrogenase GldA domain-containing protein</fullName>
    </recommendedName>
</protein>
<accession>A0A9P7SUK7</accession>